<proteinExistence type="predicted"/>
<sequence>MICRCKKITVIKLEADIGADPLWCFHCGINLDLEDFPISDRLKKELMAWTLGYGEWIDWDNDRLLQGAVEKEKQFNLLGEEFLYKLKTELSLNMEIAYSRANTVDLYQN</sequence>
<comment type="caution">
    <text evidence="1">The sequence shown here is derived from an EMBL/GenBank/DDBJ whole genome shotgun (WGS) entry which is preliminary data.</text>
</comment>
<accession>A0A7C8GU09</accession>
<keyword evidence="2" id="KW-1185">Reference proteome</keyword>
<dbReference type="AlphaFoldDB" id="A0A7C8GU09"/>
<organism evidence="1 2">
    <name type="scientific">Gracilibacillus oryzae</name>
    <dbReference type="NCBI Taxonomy" id="1672701"/>
    <lineage>
        <taxon>Bacteria</taxon>
        <taxon>Bacillati</taxon>
        <taxon>Bacillota</taxon>
        <taxon>Bacilli</taxon>
        <taxon>Bacillales</taxon>
        <taxon>Bacillaceae</taxon>
        <taxon>Gracilibacillus</taxon>
    </lineage>
</organism>
<reference evidence="1 2" key="1">
    <citation type="submission" date="2019-10" db="EMBL/GenBank/DDBJ databases">
        <title>Gracilibacillus sp. nov. isolated from rice seeds.</title>
        <authorList>
            <person name="He S."/>
        </authorList>
    </citation>
    <scope>NUCLEOTIDE SEQUENCE [LARGE SCALE GENOMIC DNA]</scope>
    <source>
        <strain evidence="1 2">TD8</strain>
    </source>
</reference>
<protein>
    <submittedName>
        <fullName evidence="1">Uncharacterized protein</fullName>
    </submittedName>
</protein>
<evidence type="ECO:0000313" key="2">
    <source>
        <dbReference type="Proteomes" id="UP000480246"/>
    </source>
</evidence>
<evidence type="ECO:0000313" key="1">
    <source>
        <dbReference type="EMBL" id="KAB8137831.1"/>
    </source>
</evidence>
<dbReference type="OrthoDB" id="2084083at2"/>
<gene>
    <name evidence="1" type="ORF">F9U64_07810</name>
</gene>
<dbReference type="Proteomes" id="UP000480246">
    <property type="component" value="Unassembled WGS sequence"/>
</dbReference>
<name>A0A7C8GU09_9BACI</name>
<dbReference type="RefSeq" id="WP_153402438.1">
    <property type="nucleotide sequence ID" value="NZ_ML762427.1"/>
</dbReference>
<dbReference type="EMBL" id="WEID01000035">
    <property type="protein sequence ID" value="KAB8137831.1"/>
    <property type="molecule type" value="Genomic_DNA"/>
</dbReference>